<accession>A0A4D4L1B8</accession>
<keyword evidence="2" id="KW-1185">Reference proteome</keyword>
<gene>
    <name evidence="1" type="ORF">SVIO_024060</name>
</gene>
<organism evidence="1 2">
    <name type="scientific">Streptomyces violaceusniger</name>
    <dbReference type="NCBI Taxonomy" id="68280"/>
    <lineage>
        <taxon>Bacteria</taxon>
        <taxon>Bacillati</taxon>
        <taxon>Actinomycetota</taxon>
        <taxon>Actinomycetes</taxon>
        <taxon>Kitasatosporales</taxon>
        <taxon>Streptomycetaceae</taxon>
        <taxon>Streptomyces</taxon>
        <taxon>Streptomyces violaceusniger group</taxon>
    </lineage>
</organism>
<reference evidence="1 2" key="1">
    <citation type="journal article" date="2020" name="Int. J. Syst. Evol. Microbiol.">
        <title>Reclassification of Streptomyces castelarensis and Streptomyces sporoclivatus as later heterotypic synonyms of Streptomyces antimycoticus.</title>
        <authorList>
            <person name="Komaki H."/>
            <person name="Tamura T."/>
        </authorList>
    </citation>
    <scope>NUCLEOTIDE SEQUENCE [LARGE SCALE GENOMIC DNA]</scope>
    <source>
        <strain evidence="1 2">NBRC 13459</strain>
    </source>
</reference>
<comment type="caution">
    <text evidence="1">The sequence shown here is derived from an EMBL/GenBank/DDBJ whole genome shotgun (WGS) entry which is preliminary data.</text>
</comment>
<sequence length="59" mass="5980">MLLEVGRRSAEGRLSEAAAVSAVLDVSGMIDVSFVHSVGLVCLPDAEARAPEPGTGLDG</sequence>
<evidence type="ECO:0000313" key="2">
    <source>
        <dbReference type="Proteomes" id="UP000301309"/>
    </source>
</evidence>
<evidence type="ECO:0000313" key="1">
    <source>
        <dbReference type="EMBL" id="GDY51783.1"/>
    </source>
</evidence>
<dbReference type="EMBL" id="BJHW01000001">
    <property type="protein sequence ID" value="GDY51783.1"/>
    <property type="molecule type" value="Genomic_DNA"/>
</dbReference>
<name>A0A4D4L1B8_STRVO</name>
<proteinExistence type="predicted"/>
<protein>
    <submittedName>
        <fullName evidence="1">Uncharacterized protein</fullName>
    </submittedName>
</protein>
<dbReference type="AlphaFoldDB" id="A0A4D4L1B8"/>
<dbReference type="Proteomes" id="UP000301309">
    <property type="component" value="Unassembled WGS sequence"/>
</dbReference>